<dbReference type="EMBL" id="BKCJ011208180">
    <property type="protein sequence ID" value="GFD03926.1"/>
    <property type="molecule type" value="Genomic_DNA"/>
</dbReference>
<dbReference type="AlphaFoldDB" id="A0A699T4Q1"/>
<name>A0A699T4Q1_TANCI</name>
<comment type="caution">
    <text evidence="1">The sequence shown here is derived from an EMBL/GenBank/DDBJ whole genome shotgun (WGS) entry which is preliminary data.</text>
</comment>
<proteinExistence type="predicted"/>
<protein>
    <submittedName>
        <fullName evidence="1">Uncharacterized protein</fullName>
    </submittedName>
</protein>
<organism evidence="1">
    <name type="scientific">Tanacetum cinerariifolium</name>
    <name type="common">Dalmatian daisy</name>
    <name type="synonym">Chrysanthemum cinerariifolium</name>
    <dbReference type="NCBI Taxonomy" id="118510"/>
    <lineage>
        <taxon>Eukaryota</taxon>
        <taxon>Viridiplantae</taxon>
        <taxon>Streptophyta</taxon>
        <taxon>Embryophyta</taxon>
        <taxon>Tracheophyta</taxon>
        <taxon>Spermatophyta</taxon>
        <taxon>Magnoliopsida</taxon>
        <taxon>eudicotyledons</taxon>
        <taxon>Gunneridae</taxon>
        <taxon>Pentapetalae</taxon>
        <taxon>asterids</taxon>
        <taxon>campanulids</taxon>
        <taxon>Asterales</taxon>
        <taxon>Asteraceae</taxon>
        <taxon>Asteroideae</taxon>
        <taxon>Anthemideae</taxon>
        <taxon>Anthemidinae</taxon>
        <taxon>Tanacetum</taxon>
    </lineage>
</organism>
<feature type="non-terminal residue" evidence="1">
    <location>
        <position position="125"/>
    </location>
</feature>
<reference evidence="1" key="1">
    <citation type="journal article" date="2019" name="Sci. Rep.">
        <title>Draft genome of Tanacetum cinerariifolium, the natural source of mosquito coil.</title>
        <authorList>
            <person name="Yamashiro T."/>
            <person name="Shiraishi A."/>
            <person name="Satake H."/>
            <person name="Nakayama K."/>
        </authorList>
    </citation>
    <scope>NUCLEOTIDE SEQUENCE</scope>
</reference>
<sequence>MRHFVKNQSSVVYSTRWSMAHVKSFTDDQLKEEFEKIQKVLSNIQIQAFIRTLKRPGPVEVIPSPLGDIIALYRIDQSTAHFTTLREILHMVDTYDLLTFYGLVVKYYVNHPVAGARRILWGDLQ</sequence>
<gene>
    <name evidence="1" type="ORF">Tci_875895</name>
</gene>
<evidence type="ECO:0000313" key="1">
    <source>
        <dbReference type="EMBL" id="GFD03926.1"/>
    </source>
</evidence>
<accession>A0A699T4Q1</accession>